<dbReference type="Pfam" id="PF20100">
    <property type="entry name" value="DUF6490"/>
    <property type="match status" value="1"/>
</dbReference>
<feature type="transmembrane region" description="Helical" evidence="1">
    <location>
        <begin position="72"/>
        <end position="90"/>
    </location>
</feature>
<keyword evidence="1" id="KW-0472">Membrane</keyword>
<dbReference type="Proteomes" id="UP000298652">
    <property type="component" value="Chromosome 4"/>
</dbReference>
<evidence type="ECO:0000313" key="2">
    <source>
        <dbReference type="EMBL" id="TKW19642.1"/>
    </source>
</evidence>
<evidence type="ECO:0000313" key="3">
    <source>
        <dbReference type="Proteomes" id="UP000298652"/>
    </source>
</evidence>
<accession>A0A4U6UV52</accession>
<dbReference type="PANTHER" id="PTHR46610:SF11">
    <property type="entry name" value="PGG DOMAIN-CONTAINING PROTEIN"/>
    <property type="match status" value="1"/>
</dbReference>
<reference evidence="2" key="1">
    <citation type="submission" date="2019-03" db="EMBL/GenBank/DDBJ databases">
        <title>WGS assembly of Setaria viridis.</title>
        <authorList>
            <person name="Huang P."/>
            <person name="Jenkins J."/>
            <person name="Grimwood J."/>
            <person name="Barry K."/>
            <person name="Healey A."/>
            <person name="Mamidi S."/>
            <person name="Sreedasyam A."/>
            <person name="Shu S."/>
            <person name="Feldman M."/>
            <person name="Wu J."/>
            <person name="Yu Y."/>
            <person name="Chen C."/>
            <person name="Johnson J."/>
            <person name="Rokhsar D."/>
            <person name="Baxter I."/>
            <person name="Schmutz J."/>
            <person name="Brutnell T."/>
            <person name="Kellogg E."/>
        </authorList>
    </citation>
    <scope>NUCLEOTIDE SEQUENCE [LARGE SCALE GENOMIC DNA]</scope>
</reference>
<dbReference type="PANTHER" id="PTHR46610">
    <property type="entry name" value="OS05G0181300 PROTEIN"/>
    <property type="match status" value="1"/>
</dbReference>
<proteinExistence type="predicted"/>
<name>A0A4U6UV52_SETVI</name>
<protein>
    <submittedName>
        <fullName evidence="2">Uncharacterized protein</fullName>
    </submittedName>
</protein>
<dbReference type="InterPro" id="IPR045501">
    <property type="entry name" value="DUF6490"/>
</dbReference>
<feature type="transmembrane region" description="Helical" evidence="1">
    <location>
        <begin position="33"/>
        <end position="51"/>
    </location>
</feature>
<dbReference type="OMA" id="ARDRNII"/>
<sequence>MDDGRRYSALTKLGFGALAFNSVVALYNSWGGAGSAAFVLAADAALVLLFLCLREFERTRGGAARDRNIIKAAVWALATLLTAMFASRVAPLMPPVVGTAVWIVAVATVAGGFWAFFLN</sequence>
<feature type="transmembrane region" description="Helical" evidence="1">
    <location>
        <begin position="96"/>
        <end position="118"/>
    </location>
</feature>
<keyword evidence="1" id="KW-1133">Transmembrane helix</keyword>
<evidence type="ECO:0000256" key="1">
    <source>
        <dbReference type="SAM" id="Phobius"/>
    </source>
</evidence>
<dbReference type="Gramene" id="TKW19642">
    <property type="protein sequence ID" value="TKW19642"/>
    <property type="gene ID" value="SEVIR_4G033900v2"/>
</dbReference>
<feature type="transmembrane region" description="Helical" evidence="1">
    <location>
        <begin position="7"/>
        <end position="27"/>
    </location>
</feature>
<dbReference type="EMBL" id="CM016555">
    <property type="protein sequence ID" value="TKW19642.1"/>
    <property type="molecule type" value="Genomic_DNA"/>
</dbReference>
<keyword evidence="1" id="KW-0812">Transmembrane</keyword>
<keyword evidence="3" id="KW-1185">Reference proteome</keyword>
<organism evidence="2 3">
    <name type="scientific">Setaria viridis</name>
    <name type="common">Green bristlegrass</name>
    <name type="synonym">Setaria italica subsp. viridis</name>
    <dbReference type="NCBI Taxonomy" id="4556"/>
    <lineage>
        <taxon>Eukaryota</taxon>
        <taxon>Viridiplantae</taxon>
        <taxon>Streptophyta</taxon>
        <taxon>Embryophyta</taxon>
        <taxon>Tracheophyta</taxon>
        <taxon>Spermatophyta</taxon>
        <taxon>Magnoliopsida</taxon>
        <taxon>Liliopsida</taxon>
        <taxon>Poales</taxon>
        <taxon>Poaceae</taxon>
        <taxon>PACMAD clade</taxon>
        <taxon>Panicoideae</taxon>
        <taxon>Panicodae</taxon>
        <taxon>Paniceae</taxon>
        <taxon>Cenchrinae</taxon>
        <taxon>Setaria</taxon>
    </lineage>
</organism>
<gene>
    <name evidence="2" type="ORF">SEVIR_4G033900v2</name>
</gene>
<dbReference type="AlphaFoldDB" id="A0A4U6UV52"/>